<dbReference type="RefSeq" id="WP_090838939.1">
    <property type="nucleotide sequence ID" value="NZ_CADFGJ010000009.1"/>
</dbReference>
<evidence type="ECO:0000313" key="2">
    <source>
        <dbReference type="Proteomes" id="UP000236649"/>
    </source>
</evidence>
<gene>
    <name evidence="1" type="ORF">C2L64_09550</name>
</gene>
<dbReference type="EMBL" id="CP026105">
    <property type="protein sequence ID" value="AUT68542.1"/>
    <property type="molecule type" value="Genomic_DNA"/>
</dbReference>
<organism evidence="1 2">
    <name type="scientific">Paraburkholderia hospita</name>
    <dbReference type="NCBI Taxonomy" id="169430"/>
    <lineage>
        <taxon>Bacteria</taxon>
        <taxon>Pseudomonadati</taxon>
        <taxon>Pseudomonadota</taxon>
        <taxon>Betaproteobacteria</taxon>
        <taxon>Burkholderiales</taxon>
        <taxon>Burkholderiaceae</taxon>
        <taxon>Paraburkholderia</taxon>
    </lineage>
</organism>
<sequence length="70" mass="7871">MQQRPGDPEKINAKFKVTGKKFPASTEYESNQKWIGQRMRADARMERQMIVLDSLSAAFHAMVSTGRAAA</sequence>
<proteinExistence type="predicted"/>
<dbReference type="Proteomes" id="UP000236649">
    <property type="component" value="Chromosome 1"/>
</dbReference>
<reference evidence="1 2" key="1">
    <citation type="submission" date="2018-01" db="EMBL/GenBank/DDBJ databases">
        <title>Species boundaries and ecological features among Paraburkholderia terrae DSMZ17804T, P. hospita DSMZ17164T and P. caribensis DSMZ13236T.</title>
        <authorList>
            <person name="Pratama A.A."/>
        </authorList>
    </citation>
    <scope>NUCLEOTIDE SEQUENCE [LARGE SCALE GENOMIC DNA]</scope>
    <source>
        <strain evidence="1 2">DSM 17164</strain>
    </source>
</reference>
<dbReference type="AlphaFoldDB" id="A0AAN1MIN5"/>
<protein>
    <submittedName>
        <fullName evidence="1">Uncharacterized protein</fullName>
    </submittedName>
</protein>
<dbReference type="GeneID" id="55528585"/>
<name>A0AAN1MIN5_9BURK</name>
<dbReference type="KEGG" id="phs:C2L64_09550"/>
<evidence type="ECO:0000313" key="1">
    <source>
        <dbReference type="EMBL" id="AUT68542.1"/>
    </source>
</evidence>
<accession>A0AAN1MIN5</accession>